<proteinExistence type="predicted"/>
<sequence length="423" mass="49487">MSKKSSKLIIRVKAFAYEYKVAGNDCDDPTVFDWNELEISDWEGPIVSPQGEIEIFSEGELIETLPYKFKEPIFSVDEIMKEDKKWNEGPYKSTCIFVNLYLDVGEEIEIEEQFDMNKLSYKSSNGNLYYDGSTIYPNLYGSYIEEKFILKEMIPLGLKFQPEKYMAMKSIEEVDEFIYSNENSATDKKEESEEIEENDDNEFYEKVEPGGIAIIGKLNQEQIKLVESSKVKGEMNRKILDLKDKSHLYDGFRRCWGLFVEGEEGEEGYDGIIEFDNSGPLEIPINKETGKRIDGHYFMSLSLSKVSGGTKFNLSEGEDFDSNFFKQICVPIQFPECVYEGWFRYYEYFTQGRIQNIITSFKYKDQDLEYKEVKPSRIVDLIDRGYDHYITITKVEKGEPSLLYHYYKVDEMDGIKDPEEKWY</sequence>
<organism evidence="1 2">
    <name type="scientific">Prochlorococcus marinus str. XMU1401</name>
    <dbReference type="NCBI Taxonomy" id="2052594"/>
    <lineage>
        <taxon>Bacteria</taxon>
        <taxon>Bacillati</taxon>
        <taxon>Cyanobacteriota</taxon>
        <taxon>Cyanophyceae</taxon>
        <taxon>Synechococcales</taxon>
        <taxon>Prochlorococcaceae</taxon>
        <taxon>Prochlorococcus</taxon>
    </lineage>
</organism>
<dbReference type="RefSeq" id="WP_209044424.1">
    <property type="nucleotide sequence ID" value="NZ_JAAORC010000002.1"/>
</dbReference>
<dbReference type="Proteomes" id="UP000666562">
    <property type="component" value="Unassembled WGS sequence"/>
</dbReference>
<dbReference type="EMBL" id="JAAORC010000002">
    <property type="protein sequence ID" value="MBO8223093.1"/>
    <property type="molecule type" value="Genomic_DNA"/>
</dbReference>
<name>A0A8I1X3C8_PROMR</name>
<reference evidence="1" key="1">
    <citation type="submission" date="2020-03" db="EMBL/GenBank/DDBJ databases">
        <title>Genome differentiation and subclade ecological adaptation of Prochlorococcus HLII clade in the global ocean.</title>
        <authorList>
            <person name="Yan W."/>
            <person name="Fen X."/>
            <person name="Zhang W."/>
        </authorList>
    </citation>
    <scope>NUCLEOTIDE SEQUENCE</scope>
    <source>
        <strain evidence="1">XMU1401</strain>
    </source>
</reference>
<evidence type="ECO:0000313" key="2">
    <source>
        <dbReference type="Proteomes" id="UP000666562"/>
    </source>
</evidence>
<protein>
    <submittedName>
        <fullName evidence="1">Uncharacterized protein</fullName>
    </submittedName>
</protein>
<evidence type="ECO:0000313" key="1">
    <source>
        <dbReference type="EMBL" id="MBO8223093.1"/>
    </source>
</evidence>
<dbReference type="AlphaFoldDB" id="A0A8I1X3C8"/>
<gene>
    <name evidence="1" type="ORF">HA142_06160</name>
</gene>
<comment type="caution">
    <text evidence="1">The sequence shown here is derived from an EMBL/GenBank/DDBJ whole genome shotgun (WGS) entry which is preliminary data.</text>
</comment>
<accession>A0A8I1X3C8</accession>